<gene>
    <name evidence="2" type="ordered locus">Os07g0235400</name>
    <name evidence="2" type="ORF">OSNPB_070235400</name>
</gene>
<protein>
    <submittedName>
        <fullName evidence="2">Os07g0235400 protein</fullName>
    </submittedName>
</protein>
<dbReference type="InParanoid" id="A0A0P0X3Y9"/>
<reference evidence="2 3" key="3">
    <citation type="journal article" date="2013" name="Rice">
        <title>Improvement of the Oryza sativa Nipponbare reference genome using next generation sequence and optical map data.</title>
        <authorList>
            <person name="Kawahara Y."/>
            <person name="de la Bastide M."/>
            <person name="Hamilton J.P."/>
            <person name="Kanamori H."/>
            <person name="McCombie W.R."/>
            <person name="Ouyang S."/>
            <person name="Schwartz D.C."/>
            <person name="Tanaka T."/>
            <person name="Wu J."/>
            <person name="Zhou S."/>
            <person name="Childs K.L."/>
            <person name="Davidson R.M."/>
            <person name="Lin H."/>
            <person name="Quesada-Ocampo L."/>
            <person name="Vaillancourt B."/>
            <person name="Sakai H."/>
            <person name="Lee S.S."/>
            <person name="Kim J."/>
            <person name="Numa H."/>
            <person name="Itoh T."/>
            <person name="Buell C.R."/>
            <person name="Matsumoto T."/>
        </authorList>
    </citation>
    <scope>NUCLEOTIDE SEQUENCE [LARGE SCALE GENOMIC DNA]</scope>
    <source>
        <strain evidence="3">cv. Nipponbare</strain>
    </source>
</reference>
<dbReference type="Proteomes" id="UP000059680">
    <property type="component" value="Chromosome 7"/>
</dbReference>
<feature type="region of interest" description="Disordered" evidence="1">
    <location>
        <begin position="1"/>
        <end position="56"/>
    </location>
</feature>
<name>A0A0P0X3Y9_ORYSJ</name>
<feature type="compositionally biased region" description="Polar residues" evidence="1">
    <location>
        <begin position="45"/>
        <end position="56"/>
    </location>
</feature>
<evidence type="ECO:0000256" key="1">
    <source>
        <dbReference type="SAM" id="MobiDB-lite"/>
    </source>
</evidence>
<organism evidence="2 3">
    <name type="scientific">Oryza sativa subsp. japonica</name>
    <name type="common">Rice</name>
    <dbReference type="NCBI Taxonomy" id="39947"/>
    <lineage>
        <taxon>Eukaryota</taxon>
        <taxon>Viridiplantae</taxon>
        <taxon>Streptophyta</taxon>
        <taxon>Embryophyta</taxon>
        <taxon>Tracheophyta</taxon>
        <taxon>Spermatophyta</taxon>
        <taxon>Magnoliopsida</taxon>
        <taxon>Liliopsida</taxon>
        <taxon>Poales</taxon>
        <taxon>Poaceae</taxon>
        <taxon>BOP clade</taxon>
        <taxon>Oryzoideae</taxon>
        <taxon>Oryzeae</taxon>
        <taxon>Oryzinae</taxon>
        <taxon>Oryza</taxon>
        <taxon>Oryza sativa</taxon>
    </lineage>
</organism>
<keyword evidence="3" id="KW-1185">Reference proteome</keyword>
<evidence type="ECO:0000313" key="3">
    <source>
        <dbReference type="Proteomes" id="UP000059680"/>
    </source>
</evidence>
<dbReference type="PaxDb" id="39947-A0A0P0X3Y9"/>
<reference evidence="2 3" key="2">
    <citation type="journal article" date="2013" name="Plant Cell Physiol.">
        <title>Rice Annotation Project Database (RAP-DB): an integrative and interactive database for rice genomics.</title>
        <authorList>
            <person name="Sakai H."/>
            <person name="Lee S.S."/>
            <person name="Tanaka T."/>
            <person name="Numa H."/>
            <person name="Kim J."/>
            <person name="Kawahara Y."/>
            <person name="Wakimoto H."/>
            <person name="Yang C.C."/>
            <person name="Iwamoto M."/>
            <person name="Abe T."/>
            <person name="Yamada Y."/>
            <person name="Muto A."/>
            <person name="Inokuchi H."/>
            <person name="Ikemura T."/>
            <person name="Matsumoto T."/>
            <person name="Sasaki T."/>
            <person name="Itoh T."/>
        </authorList>
    </citation>
    <scope>NUCLEOTIDE SEQUENCE [LARGE SCALE GENOMIC DNA]</scope>
    <source>
        <strain evidence="3">cv. Nipponbare</strain>
    </source>
</reference>
<proteinExistence type="predicted"/>
<dbReference type="AlphaFoldDB" id="A0A0P0X3Y9"/>
<accession>A0A0P0X3Y9</accession>
<reference evidence="3" key="1">
    <citation type="journal article" date="2005" name="Nature">
        <title>The map-based sequence of the rice genome.</title>
        <authorList>
            <consortium name="International rice genome sequencing project (IRGSP)"/>
            <person name="Matsumoto T."/>
            <person name="Wu J."/>
            <person name="Kanamori H."/>
            <person name="Katayose Y."/>
            <person name="Fujisawa M."/>
            <person name="Namiki N."/>
            <person name="Mizuno H."/>
            <person name="Yamamoto K."/>
            <person name="Antonio B.A."/>
            <person name="Baba T."/>
            <person name="Sakata K."/>
            <person name="Nagamura Y."/>
            <person name="Aoki H."/>
            <person name="Arikawa K."/>
            <person name="Arita K."/>
            <person name="Bito T."/>
            <person name="Chiden Y."/>
            <person name="Fujitsuka N."/>
            <person name="Fukunaka R."/>
            <person name="Hamada M."/>
            <person name="Harada C."/>
            <person name="Hayashi A."/>
            <person name="Hijishita S."/>
            <person name="Honda M."/>
            <person name="Hosokawa S."/>
            <person name="Ichikawa Y."/>
            <person name="Idonuma A."/>
            <person name="Iijima M."/>
            <person name="Ikeda M."/>
            <person name="Ikeno M."/>
            <person name="Ito K."/>
            <person name="Ito S."/>
            <person name="Ito T."/>
            <person name="Ito Y."/>
            <person name="Ito Y."/>
            <person name="Iwabuchi A."/>
            <person name="Kamiya K."/>
            <person name="Karasawa W."/>
            <person name="Kurita K."/>
            <person name="Katagiri S."/>
            <person name="Kikuta A."/>
            <person name="Kobayashi H."/>
            <person name="Kobayashi N."/>
            <person name="Machita K."/>
            <person name="Maehara T."/>
            <person name="Masukawa M."/>
            <person name="Mizubayashi T."/>
            <person name="Mukai Y."/>
            <person name="Nagasaki H."/>
            <person name="Nagata Y."/>
            <person name="Naito S."/>
            <person name="Nakashima M."/>
            <person name="Nakama Y."/>
            <person name="Nakamichi Y."/>
            <person name="Nakamura M."/>
            <person name="Meguro A."/>
            <person name="Negishi M."/>
            <person name="Ohta I."/>
            <person name="Ohta T."/>
            <person name="Okamoto M."/>
            <person name="Ono N."/>
            <person name="Saji S."/>
            <person name="Sakaguchi M."/>
            <person name="Sakai K."/>
            <person name="Shibata M."/>
            <person name="Shimokawa T."/>
            <person name="Song J."/>
            <person name="Takazaki Y."/>
            <person name="Terasawa K."/>
            <person name="Tsugane M."/>
            <person name="Tsuji K."/>
            <person name="Ueda S."/>
            <person name="Waki K."/>
            <person name="Yamagata H."/>
            <person name="Yamamoto M."/>
            <person name="Yamamoto S."/>
            <person name="Yamane H."/>
            <person name="Yoshiki S."/>
            <person name="Yoshihara R."/>
            <person name="Yukawa K."/>
            <person name="Zhong H."/>
            <person name="Yano M."/>
            <person name="Yuan Q."/>
            <person name="Ouyang S."/>
            <person name="Liu J."/>
            <person name="Jones K.M."/>
            <person name="Gansberger K."/>
            <person name="Moffat K."/>
            <person name="Hill J."/>
            <person name="Bera J."/>
            <person name="Fadrosh D."/>
            <person name="Jin S."/>
            <person name="Johri S."/>
            <person name="Kim M."/>
            <person name="Overton L."/>
            <person name="Reardon M."/>
            <person name="Tsitrin T."/>
            <person name="Vuong H."/>
            <person name="Weaver B."/>
            <person name="Ciecko A."/>
            <person name="Tallon L."/>
            <person name="Jackson J."/>
            <person name="Pai G."/>
            <person name="Aken S.V."/>
            <person name="Utterback T."/>
            <person name="Reidmuller S."/>
            <person name="Feldblyum T."/>
            <person name="Hsiao J."/>
            <person name="Zismann V."/>
            <person name="Iobst S."/>
            <person name="de Vazeille A.R."/>
            <person name="Buell C.R."/>
            <person name="Ying K."/>
            <person name="Li Y."/>
            <person name="Lu T."/>
            <person name="Huang Y."/>
            <person name="Zhao Q."/>
            <person name="Feng Q."/>
            <person name="Zhang L."/>
            <person name="Zhu J."/>
            <person name="Weng Q."/>
            <person name="Mu J."/>
            <person name="Lu Y."/>
            <person name="Fan D."/>
            <person name="Liu Y."/>
            <person name="Guan J."/>
            <person name="Zhang Y."/>
            <person name="Yu S."/>
            <person name="Liu X."/>
            <person name="Zhang Y."/>
            <person name="Hong G."/>
            <person name="Han B."/>
            <person name="Choisne N."/>
            <person name="Demange N."/>
            <person name="Orjeda G."/>
            <person name="Samain S."/>
            <person name="Cattolico L."/>
            <person name="Pelletier E."/>
            <person name="Couloux A."/>
            <person name="Segurens B."/>
            <person name="Wincker P."/>
            <person name="D'Hont A."/>
            <person name="Scarpelli C."/>
            <person name="Weissenbach J."/>
            <person name="Salanoubat M."/>
            <person name="Quetier F."/>
            <person name="Yu Y."/>
            <person name="Kim H.R."/>
            <person name="Rambo T."/>
            <person name="Currie J."/>
            <person name="Collura K."/>
            <person name="Luo M."/>
            <person name="Yang T."/>
            <person name="Ammiraju J.S.S."/>
            <person name="Engler F."/>
            <person name="Soderlund C."/>
            <person name="Wing R.A."/>
            <person name="Palmer L.E."/>
            <person name="de la Bastide M."/>
            <person name="Spiegel L."/>
            <person name="Nascimento L."/>
            <person name="Zutavern T."/>
            <person name="O'Shaughnessy A."/>
            <person name="Dike S."/>
            <person name="Dedhia N."/>
            <person name="Preston R."/>
            <person name="Balija V."/>
            <person name="McCombie W.R."/>
            <person name="Chow T."/>
            <person name="Chen H."/>
            <person name="Chung M."/>
            <person name="Chen C."/>
            <person name="Shaw J."/>
            <person name="Wu H."/>
            <person name="Hsiao K."/>
            <person name="Chao Y."/>
            <person name="Chu M."/>
            <person name="Cheng C."/>
            <person name="Hour A."/>
            <person name="Lee P."/>
            <person name="Lin S."/>
            <person name="Lin Y."/>
            <person name="Liou J."/>
            <person name="Liu S."/>
            <person name="Hsing Y."/>
            <person name="Raghuvanshi S."/>
            <person name="Mohanty A."/>
            <person name="Bharti A.K."/>
            <person name="Gaur A."/>
            <person name="Gupta V."/>
            <person name="Kumar D."/>
            <person name="Ravi V."/>
            <person name="Vij S."/>
            <person name="Kapur A."/>
            <person name="Khurana P."/>
            <person name="Khurana P."/>
            <person name="Khurana J.P."/>
            <person name="Tyagi A.K."/>
            <person name="Gaikwad K."/>
            <person name="Singh A."/>
            <person name="Dalal V."/>
            <person name="Srivastava S."/>
            <person name="Dixit A."/>
            <person name="Pal A.K."/>
            <person name="Ghazi I.A."/>
            <person name="Yadav M."/>
            <person name="Pandit A."/>
            <person name="Bhargava A."/>
            <person name="Sureshbabu K."/>
            <person name="Batra K."/>
            <person name="Sharma T.R."/>
            <person name="Mohapatra T."/>
            <person name="Singh N.K."/>
            <person name="Messing J."/>
            <person name="Nelson A.B."/>
            <person name="Fuks G."/>
            <person name="Kavchok S."/>
            <person name="Keizer G."/>
            <person name="Linton E."/>
            <person name="Llaca V."/>
            <person name="Song R."/>
            <person name="Tanyolac B."/>
            <person name="Young S."/>
            <person name="Ho-Il K."/>
            <person name="Hahn J.H."/>
            <person name="Sangsakoo G."/>
            <person name="Vanavichit A."/>
            <person name="de Mattos Luiz.A.T."/>
            <person name="Zimmer P.D."/>
            <person name="Malone G."/>
            <person name="Dellagostin O."/>
            <person name="de Oliveira A.C."/>
            <person name="Bevan M."/>
            <person name="Bancroft I."/>
            <person name="Minx P."/>
            <person name="Cordum H."/>
            <person name="Wilson R."/>
            <person name="Cheng Z."/>
            <person name="Jin W."/>
            <person name="Jiang J."/>
            <person name="Leong S.A."/>
            <person name="Iwama H."/>
            <person name="Gojobori T."/>
            <person name="Itoh T."/>
            <person name="Niimura Y."/>
            <person name="Fujii Y."/>
            <person name="Habara T."/>
            <person name="Sakai H."/>
            <person name="Sato Y."/>
            <person name="Wilson G."/>
            <person name="Kumar K."/>
            <person name="McCouch S."/>
            <person name="Juretic N."/>
            <person name="Hoen D."/>
            <person name="Wright S."/>
            <person name="Bruskiewich R."/>
            <person name="Bureau T."/>
            <person name="Miyao A."/>
            <person name="Hirochika H."/>
            <person name="Nishikawa T."/>
            <person name="Kadowaki K."/>
            <person name="Sugiura M."/>
            <person name="Burr B."/>
            <person name="Sasaki T."/>
        </authorList>
    </citation>
    <scope>NUCLEOTIDE SEQUENCE [LARGE SCALE GENOMIC DNA]</scope>
    <source>
        <strain evidence="3">cv. Nipponbare</strain>
    </source>
</reference>
<sequence>MAKRGEVASEPSRASPPRAPRNRRRERGRGEAAGGKCGLDEGVRSESSTGVAMPWGTSTVRATSRWRASAAVVGWAPAERRDWAWRRRDSVSTISL</sequence>
<evidence type="ECO:0000313" key="2">
    <source>
        <dbReference type="EMBL" id="BAT00737.1"/>
    </source>
</evidence>
<dbReference type="EMBL" id="AP014963">
    <property type="protein sequence ID" value="BAT00737.1"/>
    <property type="molecule type" value="Genomic_DNA"/>
</dbReference>